<dbReference type="PANTHER" id="PTHR33254">
    <property type="entry name" value="4-HYDROXY-4-METHYL-2-OXOGLUTARATE ALDOLASE 3-RELATED"/>
    <property type="match status" value="1"/>
</dbReference>
<accession>A0A6G1LDA5</accession>
<protein>
    <submittedName>
        <fullName evidence="2">DlpA domain-containing protein</fullName>
    </submittedName>
</protein>
<dbReference type="Gene3D" id="3.50.30.40">
    <property type="entry name" value="Ribonuclease E inhibitor RraA/RraA-like"/>
    <property type="match status" value="1"/>
</dbReference>
<keyword evidence="1" id="KW-0479">Metal-binding</keyword>
<reference evidence="2" key="1">
    <citation type="journal article" date="2020" name="Stud. Mycol.">
        <title>101 Dothideomycetes genomes: a test case for predicting lifestyles and emergence of pathogens.</title>
        <authorList>
            <person name="Haridas S."/>
            <person name="Albert R."/>
            <person name="Binder M."/>
            <person name="Bloem J."/>
            <person name="Labutti K."/>
            <person name="Salamov A."/>
            <person name="Andreopoulos B."/>
            <person name="Baker S."/>
            <person name="Barry K."/>
            <person name="Bills G."/>
            <person name="Bluhm B."/>
            <person name="Cannon C."/>
            <person name="Castanera R."/>
            <person name="Culley D."/>
            <person name="Daum C."/>
            <person name="Ezra D."/>
            <person name="Gonzalez J."/>
            <person name="Henrissat B."/>
            <person name="Kuo A."/>
            <person name="Liang C."/>
            <person name="Lipzen A."/>
            <person name="Lutzoni F."/>
            <person name="Magnuson J."/>
            <person name="Mondo S."/>
            <person name="Nolan M."/>
            <person name="Ohm R."/>
            <person name="Pangilinan J."/>
            <person name="Park H.-J."/>
            <person name="Ramirez L."/>
            <person name="Alfaro M."/>
            <person name="Sun H."/>
            <person name="Tritt A."/>
            <person name="Yoshinaga Y."/>
            <person name="Zwiers L.-H."/>
            <person name="Turgeon B."/>
            <person name="Goodwin S."/>
            <person name="Spatafora J."/>
            <person name="Crous P."/>
            <person name="Grigoriev I."/>
        </authorList>
    </citation>
    <scope>NUCLEOTIDE SEQUENCE</scope>
    <source>
        <strain evidence="2">CBS 116005</strain>
    </source>
</reference>
<dbReference type="InterPro" id="IPR005493">
    <property type="entry name" value="RraA/RraA-like"/>
</dbReference>
<comment type="cofactor">
    <cofactor evidence="1">
        <name>Mg(2+)</name>
        <dbReference type="ChEBI" id="CHEBI:18420"/>
    </cofactor>
</comment>
<dbReference type="GO" id="GO:0047443">
    <property type="term" value="F:4-hydroxy-4-methyl-2-oxoglutarate aldolase activity"/>
    <property type="evidence" value="ECO:0007669"/>
    <property type="project" value="TreeGrafter"/>
</dbReference>
<dbReference type="GO" id="GO:0046872">
    <property type="term" value="F:metal ion binding"/>
    <property type="evidence" value="ECO:0007669"/>
    <property type="project" value="UniProtKB-KW"/>
</dbReference>
<dbReference type="SUPFAM" id="SSF89562">
    <property type="entry name" value="RraA-like"/>
    <property type="match status" value="1"/>
</dbReference>
<feature type="binding site" evidence="1">
    <location>
        <position position="136"/>
    </location>
    <ligand>
        <name>Mg(2+)</name>
        <dbReference type="ChEBI" id="CHEBI:18420"/>
    </ligand>
</feature>
<feature type="binding site" evidence="1">
    <location>
        <begin position="113"/>
        <end position="116"/>
    </location>
    <ligand>
        <name>substrate</name>
    </ligand>
</feature>
<name>A0A6G1LDA5_9PEZI</name>
<dbReference type="GO" id="GO:0008948">
    <property type="term" value="F:oxaloacetate decarboxylase activity"/>
    <property type="evidence" value="ECO:0007669"/>
    <property type="project" value="TreeGrafter"/>
</dbReference>
<dbReference type="InterPro" id="IPR036704">
    <property type="entry name" value="RraA/RraA-like_sf"/>
</dbReference>
<gene>
    <name evidence="2" type="ORF">EJ03DRAFT_388786</name>
</gene>
<evidence type="ECO:0000256" key="1">
    <source>
        <dbReference type="PIRSR" id="PIRSR605493-1"/>
    </source>
</evidence>
<dbReference type="CDD" id="cd16841">
    <property type="entry name" value="RraA_family"/>
    <property type="match status" value="1"/>
</dbReference>
<keyword evidence="3" id="KW-1185">Reference proteome</keyword>
<proteinExistence type="predicted"/>
<dbReference type="Proteomes" id="UP000799436">
    <property type="component" value="Unassembled WGS sequence"/>
</dbReference>
<evidence type="ECO:0000313" key="3">
    <source>
        <dbReference type="Proteomes" id="UP000799436"/>
    </source>
</evidence>
<dbReference type="AlphaFoldDB" id="A0A6G1LDA5"/>
<dbReference type="OrthoDB" id="1476984at2759"/>
<dbReference type="PANTHER" id="PTHR33254:SF4">
    <property type="entry name" value="4-HYDROXY-4-METHYL-2-OXOGLUTARATE ALDOLASE 3-RELATED"/>
    <property type="match status" value="1"/>
</dbReference>
<feature type="binding site" evidence="1">
    <location>
        <position position="135"/>
    </location>
    <ligand>
        <name>substrate</name>
    </ligand>
</feature>
<dbReference type="EMBL" id="ML995825">
    <property type="protein sequence ID" value="KAF2770559.1"/>
    <property type="molecule type" value="Genomic_DNA"/>
</dbReference>
<sequence length="249" mass="26682">MATQNKSLPQICADLSKKYSVCDISDALLKLKIPHAGHLPDITPIPGLLTPQNPPRHIIAPITTVLFTSKTHPLPPSTPASNIPSTTHWTDLPTPGNLVLLSQPRGQICAVAGDIMATRLKIRGTRGIIADGRVRDISAMRELSHPERNLCGEQAFTVWSRGTSTVGTGLEAQAWAVDVPVRIGGGEGVLVHPGDIVCADEAENGVAVIPRERFEEVVAMLAALKEVDERCVADVQAGVDVGEAFRRHR</sequence>
<organism evidence="2 3">
    <name type="scientific">Teratosphaeria nubilosa</name>
    <dbReference type="NCBI Taxonomy" id="161662"/>
    <lineage>
        <taxon>Eukaryota</taxon>
        <taxon>Fungi</taxon>
        <taxon>Dikarya</taxon>
        <taxon>Ascomycota</taxon>
        <taxon>Pezizomycotina</taxon>
        <taxon>Dothideomycetes</taxon>
        <taxon>Dothideomycetidae</taxon>
        <taxon>Mycosphaerellales</taxon>
        <taxon>Teratosphaeriaceae</taxon>
        <taxon>Teratosphaeria</taxon>
    </lineage>
</organism>
<keyword evidence="1" id="KW-0460">Magnesium</keyword>
<evidence type="ECO:0000313" key="2">
    <source>
        <dbReference type="EMBL" id="KAF2770559.1"/>
    </source>
</evidence>
<dbReference type="Pfam" id="PF03737">
    <property type="entry name" value="RraA-like"/>
    <property type="match status" value="1"/>
</dbReference>